<proteinExistence type="predicted"/>
<dbReference type="RefSeq" id="WP_104229328.1">
    <property type="nucleotide sequence ID" value="NZ_PSNW01000002.1"/>
</dbReference>
<dbReference type="Proteomes" id="UP000238220">
    <property type="component" value="Unassembled WGS sequence"/>
</dbReference>
<reference evidence="1 2" key="1">
    <citation type="submission" date="2018-02" db="EMBL/GenBank/DDBJ databases">
        <title>Genome sequencing of Solimonas sp. HR-BB.</title>
        <authorList>
            <person name="Lee Y."/>
            <person name="Jeon C.O."/>
        </authorList>
    </citation>
    <scope>NUCLEOTIDE SEQUENCE [LARGE SCALE GENOMIC DNA]</scope>
    <source>
        <strain evidence="1 2">HR-BB</strain>
    </source>
</reference>
<accession>A0A2S5TJI3</accession>
<name>A0A2S5TJI3_9GAMM</name>
<sequence length="112" mass="12487">MLHLPAMASHAELSTWIETREELLSSALLGGEGGMCAVFLSRDPRGDYLLRLCEGADDRWMTWREQRRLRSSFGRSYAEALANAALTRLERGGWQLEWLARAGPEALPALAA</sequence>
<comment type="caution">
    <text evidence="1">The sequence shown here is derived from an EMBL/GenBank/DDBJ whole genome shotgun (WGS) entry which is preliminary data.</text>
</comment>
<evidence type="ECO:0000313" key="2">
    <source>
        <dbReference type="Proteomes" id="UP000238220"/>
    </source>
</evidence>
<evidence type="ECO:0000313" key="1">
    <source>
        <dbReference type="EMBL" id="PPE75102.1"/>
    </source>
</evidence>
<organism evidence="1 2">
    <name type="scientific">Solimonas fluminis</name>
    <dbReference type="NCBI Taxonomy" id="2086571"/>
    <lineage>
        <taxon>Bacteria</taxon>
        <taxon>Pseudomonadati</taxon>
        <taxon>Pseudomonadota</taxon>
        <taxon>Gammaproteobacteria</taxon>
        <taxon>Nevskiales</taxon>
        <taxon>Nevskiaceae</taxon>
        <taxon>Solimonas</taxon>
    </lineage>
</organism>
<gene>
    <name evidence="1" type="ORF">C3942_05350</name>
</gene>
<protein>
    <submittedName>
        <fullName evidence="1">Uncharacterized protein</fullName>
    </submittedName>
</protein>
<keyword evidence="2" id="KW-1185">Reference proteome</keyword>
<dbReference type="EMBL" id="PSNW01000002">
    <property type="protein sequence ID" value="PPE75102.1"/>
    <property type="molecule type" value="Genomic_DNA"/>
</dbReference>
<dbReference type="OrthoDB" id="7062648at2"/>
<dbReference type="AlphaFoldDB" id="A0A2S5TJI3"/>